<organism evidence="1 2">
    <name type="scientific">Thiobaca trueperi</name>
    <dbReference type="NCBI Taxonomy" id="127458"/>
    <lineage>
        <taxon>Bacteria</taxon>
        <taxon>Pseudomonadati</taxon>
        <taxon>Pseudomonadota</taxon>
        <taxon>Gammaproteobacteria</taxon>
        <taxon>Chromatiales</taxon>
        <taxon>Chromatiaceae</taxon>
        <taxon>Thiobaca</taxon>
    </lineage>
</organism>
<reference evidence="1 2" key="1">
    <citation type="submission" date="2019-03" db="EMBL/GenBank/DDBJ databases">
        <title>Genomic Encyclopedia of Type Strains, Phase IV (KMG-IV): sequencing the most valuable type-strain genomes for metagenomic binning, comparative biology and taxonomic classification.</title>
        <authorList>
            <person name="Goeker M."/>
        </authorList>
    </citation>
    <scope>NUCLEOTIDE SEQUENCE [LARGE SCALE GENOMIC DNA]</scope>
    <source>
        <strain evidence="1 2">DSM 13587</strain>
    </source>
</reference>
<protein>
    <submittedName>
        <fullName evidence="1">Uncharacterized protein</fullName>
    </submittedName>
</protein>
<comment type="caution">
    <text evidence="1">The sequence shown here is derived from an EMBL/GenBank/DDBJ whole genome shotgun (WGS) entry which is preliminary data.</text>
</comment>
<gene>
    <name evidence="1" type="ORF">EDC35_109119</name>
</gene>
<dbReference type="RefSeq" id="WP_132978228.1">
    <property type="nucleotide sequence ID" value="NZ_SMAO01000009.1"/>
</dbReference>
<accession>A0A4R3MV62</accession>
<sequence length="417" mass="45717">MRRSFKILLWLLALMVVAVLALGTLMLLDRQPIVPADPVATEAEQAWVRQWLAVNRPRARQTGKRITLTLSEREANLILNELLNQFGQGQAVVHLEAGRARLRVSLAMPWDQLGGFVNLELVLVEDGSLPQVEAARLAGLPLPGALVQTLADRALTAADRTQLFESVELKPDQARITYIWRPDLLERLGSGFVAGTDLPHLLHYQERLAEKVASVPRGQPLGLAELLAFLLNEARSQPASADPITENRAVILVLAAYVNGRAIRDPADSATTVTPPRQHPVRLRGRRDLAQHFMTSAALAIQGNDALSTVLGWYKEMSDSNGGSGFSFADMAANRAGIRFATLATASSVSARRVQEFAAPGWSEDDFMPAIDGLPEGMGQREFVAAFGNPQSPGYQRMVDDIDRRIDARRLFRSPSE</sequence>
<evidence type="ECO:0000313" key="2">
    <source>
        <dbReference type="Proteomes" id="UP000295717"/>
    </source>
</evidence>
<dbReference type="Proteomes" id="UP000295717">
    <property type="component" value="Unassembled WGS sequence"/>
</dbReference>
<keyword evidence="2" id="KW-1185">Reference proteome</keyword>
<evidence type="ECO:0000313" key="1">
    <source>
        <dbReference type="EMBL" id="TCT19241.1"/>
    </source>
</evidence>
<proteinExistence type="predicted"/>
<dbReference type="EMBL" id="SMAO01000009">
    <property type="protein sequence ID" value="TCT19241.1"/>
    <property type="molecule type" value="Genomic_DNA"/>
</dbReference>
<dbReference type="OrthoDB" id="9997at2"/>
<name>A0A4R3MV62_9GAMM</name>
<dbReference type="AlphaFoldDB" id="A0A4R3MV62"/>